<proteinExistence type="predicted"/>
<dbReference type="PROSITE" id="PS51910">
    <property type="entry name" value="GH18_2"/>
    <property type="match status" value="1"/>
</dbReference>
<feature type="domain" description="GH18" evidence="2">
    <location>
        <begin position="44"/>
        <end position="387"/>
    </location>
</feature>
<keyword evidence="1" id="KW-0732">Signal</keyword>
<dbReference type="FunCoup" id="A0A7J7DT39">
    <property type="interactions" value="323"/>
</dbReference>
<dbReference type="InterPro" id="IPR001223">
    <property type="entry name" value="Glyco_hydro18_cat"/>
</dbReference>
<dbReference type="GO" id="GO:0006032">
    <property type="term" value="P:chitin catabolic process"/>
    <property type="evidence" value="ECO:0007669"/>
    <property type="project" value="TreeGrafter"/>
</dbReference>
<evidence type="ECO:0000256" key="1">
    <source>
        <dbReference type="SAM" id="SignalP"/>
    </source>
</evidence>
<evidence type="ECO:0000313" key="4">
    <source>
        <dbReference type="Proteomes" id="UP000593562"/>
    </source>
</evidence>
<dbReference type="SMART" id="SM00636">
    <property type="entry name" value="Glyco_18"/>
    <property type="match status" value="1"/>
</dbReference>
<dbReference type="EMBL" id="JAAARO010000004">
    <property type="protein sequence ID" value="KAF5749542.1"/>
    <property type="molecule type" value="Genomic_DNA"/>
</dbReference>
<dbReference type="GO" id="GO:0005975">
    <property type="term" value="P:carbohydrate metabolic process"/>
    <property type="evidence" value="ECO:0007669"/>
    <property type="project" value="InterPro"/>
</dbReference>
<evidence type="ECO:0000259" key="2">
    <source>
        <dbReference type="PROSITE" id="PS51910"/>
    </source>
</evidence>
<dbReference type="InParanoid" id="A0A7J7DT39"/>
<dbReference type="InterPro" id="IPR017853">
    <property type="entry name" value="GH"/>
</dbReference>
<gene>
    <name evidence="3" type="ORF">HS088_TW04G01511</name>
</gene>
<dbReference type="PANTHER" id="PTHR11177">
    <property type="entry name" value="CHITINASE"/>
    <property type="match status" value="1"/>
</dbReference>
<dbReference type="Gene3D" id="3.10.50.10">
    <property type="match status" value="1"/>
</dbReference>
<dbReference type="Gene3D" id="3.20.20.80">
    <property type="entry name" value="Glycosidases"/>
    <property type="match status" value="1"/>
</dbReference>
<dbReference type="InterPro" id="IPR050314">
    <property type="entry name" value="Glycosyl_Hydrlase_18"/>
</dbReference>
<protein>
    <submittedName>
        <fullName evidence="3">Cysteine-rich RLK 34 putative isoform 3</fullName>
    </submittedName>
</protein>
<organism evidence="3 4">
    <name type="scientific">Tripterygium wilfordii</name>
    <name type="common">Thunder God vine</name>
    <dbReference type="NCBI Taxonomy" id="458696"/>
    <lineage>
        <taxon>Eukaryota</taxon>
        <taxon>Viridiplantae</taxon>
        <taxon>Streptophyta</taxon>
        <taxon>Embryophyta</taxon>
        <taxon>Tracheophyta</taxon>
        <taxon>Spermatophyta</taxon>
        <taxon>Magnoliopsida</taxon>
        <taxon>eudicotyledons</taxon>
        <taxon>Gunneridae</taxon>
        <taxon>Pentapetalae</taxon>
        <taxon>rosids</taxon>
        <taxon>fabids</taxon>
        <taxon>Celastrales</taxon>
        <taxon>Celastraceae</taxon>
        <taxon>Tripterygium</taxon>
    </lineage>
</organism>
<accession>A0A7J7DT39</accession>
<dbReference type="GO" id="GO:0005576">
    <property type="term" value="C:extracellular region"/>
    <property type="evidence" value="ECO:0007669"/>
    <property type="project" value="TreeGrafter"/>
</dbReference>
<dbReference type="Pfam" id="PF00704">
    <property type="entry name" value="Glyco_hydro_18"/>
    <property type="match status" value="1"/>
</dbReference>
<dbReference type="GO" id="GO:0004568">
    <property type="term" value="F:chitinase activity"/>
    <property type="evidence" value="ECO:0007669"/>
    <property type="project" value="TreeGrafter"/>
</dbReference>
<dbReference type="InterPro" id="IPR029070">
    <property type="entry name" value="Chitinase_insertion_sf"/>
</dbReference>
<dbReference type="PANTHER" id="PTHR11177:SF369">
    <property type="entry name" value="CLASS V CHITINASE-LIKE"/>
    <property type="match status" value="1"/>
</dbReference>
<evidence type="ECO:0000313" key="3">
    <source>
        <dbReference type="EMBL" id="KAF5749542.1"/>
    </source>
</evidence>
<dbReference type="SUPFAM" id="SSF51445">
    <property type="entry name" value="(Trans)glycosidases"/>
    <property type="match status" value="1"/>
</dbReference>
<sequence>MLEYKFCHKPSLVYIASSMARKSLILLVLLCFPFEVLSSNSETWIKSGYWYAGTNLPVSDIDSTLFTHLSCAFAYVNSSSYELYINSSHQLSFASFTNIVRRKNPSIFTLLTIWVGKQYSPVFSSMINQSSYRKSFIESSISTARLYGFQGLDFGGVMPDKNTNMTNLGVLLSEWRYAIASEGRKSGNQDLILAMAVYSLKENDSASYPIESMRRNLDWVRVAAYDYYVPMKEKYTGLNAALYGPSGRLNANESIMSWINGGMPANKLVLGLPYHGYVWLLSNSQDNDIGAPASGPTITIDGSVGYKLIKSYIQTYGFGAVSVYNSTYVVNLFRTGRYWANFDDVEAITAKISYAKKMGMLGYAAFQLSNDDNWVLSKTAGRKLSKLLAVHLIFFV</sequence>
<comment type="caution">
    <text evidence="3">The sequence shown here is derived from an EMBL/GenBank/DDBJ whole genome shotgun (WGS) entry which is preliminary data.</text>
</comment>
<feature type="signal peptide" evidence="1">
    <location>
        <begin position="1"/>
        <end position="38"/>
    </location>
</feature>
<name>A0A7J7DT39_TRIWF</name>
<dbReference type="GO" id="GO:0008061">
    <property type="term" value="F:chitin binding"/>
    <property type="evidence" value="ECO:0007669"/>
    <property type="project" value="InterPro"/>
</dbReference>
<dbReference type="Proteomes" id="UP000593562">
    <property type="component" value="Unassembled WGS sequence"/>
</dbReference>
<dbReference type="AlphaFoldDB" id="A0A7J7DT39"/>
<keyword evidence="4" id="KW-1185">Reference proteome</keyword>
<dbReference type="InterPro" id="IPR011583">
    <property type="entry name" value="Chitinase_II/V-like_cat"/>
</dbReference>
<reference evidence="3 4" key="1">
    <citation type="journal article" date="2020" name="Nat. Commun.">
        <title>Genome of Tripterygium wilfordii and identification of cytochrome P450 involved in triptolide biosynthesis.</title>
        <authorList>
            <person name="Tu L."/>
            <person name="Su P."/>
            <person name="Zhang Z."/>
            <person name="Gao L."/>
            <person name="Wang J."/>
            <person name="Hu T."/>
            <person name="Zhou J."/>
            <person name="Zhang Y."/>
            <person name="Zhao Y."/>
            <person name="Liu Y."/>
            <person name="Song Y."/>
            <person name="Tong Y."/>
            <person name="Lu Y."/>
            <person name="Yang J."/>
            <person name="Xu C."/>
            <person name="Jia M."/>
            <person name="Peters R.J."/>
            <person name="Huang L."/>
            <person name="Gao W."/>
        </authorList>
    </citation>
    <scope>NUCLEOTIDE SEQUENCE [LARGE SCALE GENOMIC DNA]</scope>
    <source>
        <strain evidence="4">cv. XIE 37</strain>
        <tissue evidence="3">Leaf</tissue>
    </source>
</reference>
<feature type="chain" id="PRO_5029703267" evidence="1">
    <location>
        <begin position="39"/>
        <end position="396"/>
    </location>
</feature>